<gene>
    <name evidence="3" type="ORF">MUN33_11320</name>
</gene>
<dbReference type="EMBL" id="JALIEA010000017">
    <property type="protein sequence ID" value="MCJ7859294.1"/>
    <property type="molecule type" value="Genomic_DNA"/>
</dbReference>
<dbReference type="RefSeq" id="WP_244805023.1">
    <property type="nucleotide sequence ID" value="NZ_JALIEA010000017.1"/>
</dbReference>
<feature type="transmembrane region" description="Helical" evidence="2">
    <location>
        <begin position="35"/>
        <end position="57"/>
    </location>
</feature>
<keyword evidence="4" id="KW-1185">Reference proteome</keyword>
<feature type="transmembrane region" description="Helical" evidence="2">
    <location>
        <begin position="97"/>
        <end position="117"/>
    </location>
</feature>
<evidence type="ECO:0000313" key="4">
    <source>
        <dbReference type="Proteomes" id="UP001139207"/>
    </source>
</evidence>
<feature type="transmembrane region" description="Helical" evidence="2">
    <location>
        <begin position="129"/>
        <end position="148"/>
    </location>
</feature>
<accession>A0A9X1WHL4</accession>
<protein>
    <submittedName>
        <fullName evidence="3">Uncharacterized protein</fullName>
    </submittedName>
</protein>
<evidence type="ECO:0000313" key="3">
    <source>
        <dbReference type="EMBL" id="MCJ7859294.1"/>
    </source>
</evidence>
<dbReference type="Proteomes" id="UP001139207">
    <property type="component" value="Unassembled WGS sequence"/>
</dbReference>
<evidence type="ECO:0000256" key="1">
    <source>
        <dbReference type="SAM" id="MobiDB-lite"/>
    </source>
</evidence>
<reference evidence="3" key="1">
    <citation type="submission" date="2022-04" db="EMBL/GenBank/DDBJ databases">
        <title>Corynebacterium kalidii LD5P10.</title>
        <authorList>
            <person name="Sun J.Q."/>
        </authorList>
    </citation>
    <scope>NUCLEOTIDE SEQUENCE</scope>
    <source>
        <strain evidence="3">LD5P10</strain>
    </source>
</reference>
<dbReference type="AlphaFoldDB" id="A0A9X1WHL4"/>
<comment type="caution">
    <text evidence="3">The sequence shown here is derived from an EMBL/GenBank/DDBJ whole genome shotgun (WGS) entry which is preliminary data.</text>
</comment>
<feature type="compositionally biased region" description="Basic and acidic residues" evidence="1">
    <location>
        <begin position="16"/>
        <end position="26"/>
    </location>
</feature>
<name>A0A9X1WHL4_9CORY</name>
<keyword evidence="2" id="KW-0472">Membrane</keyword>
<sequence>MTSDDTSTVDPGAEPHWGDPERPQVRRDTTRAERVAGIVWLCVGALVAILLSVLYLGSRITVGDVSVPFPWPVLAAPWFNYVLVKTALLWTDDRRVAAAPLWVWLAGYALLLFWPVLPGLGGDTVLAGTVWALLLLPLGAAGGGWALLRLK</sequence>
<evidence type="ECO:0000256" key="2">
    <source>
        <dbReference type="SAM" id="Phobius"/>
    </source>
</evidence>
<keyword evidence="2" id="KW-1133">Transmembrane helix</keyword>
<feature type="transmembrane region" description="Helical" evidence="2">
    <location>
        <begin position="69"/>
        <end position="90"/>
    </location>
</feature>
<feature type="region of interest" description="Disordered" evidence="1">
    <location>
        <begin position="1"/>
        <end position="26"/>
    </location>
</feature>
<keyword evidence="2" id="KW-0812">Transmembrane</keyword>
<proteinExistence type="predicted"/>
<organism evidence="3 4">
    <name type="scientific">Corynebacterium kalidii</name>
    <dbReference type="NCBI Taxonomy" id="2931982"/>
    <lineage>
        <taxon>Bacteria</taxon>
        <taxon>Bacillati</taxon>
        <taxon>Actinomycetota</taxon>
        <taxon>Actinomycetes</taxon>
        <taxon>Mycobacteriales</taxon>
        <taxon>Corynebacteriaceae</taxon>
        <taxon>Corynebacterium</taxon>
    </lineage>
</organism>